<organism evidence="1 2">
    <name type="scientific">Nibea albiflora</name>
    <name type="common">Yellow drum</name>
    <name type="synonym">Corvina albiflora</name>
    <dbReference type="NCBI Taxonomy" id="240163"/>
    <lineage>
        <taxon>Eukaryota</taxon>
        <taxon>Metazoa</taxon>
        <taxon>Chordata</taxon>
        <taxon>Craniata</taxon>
        <taxon>Vertebrata</taxon>
        <taxon>Euteleostomi</taxon>
        <taxon>Actinopterygii</taxon>
        <taxon>Neopterygii</taxon>
        <taxon>Teleostei</taxon>
        <taxon>Neoteleostei</taxon>
        <taxon>Acanthomorphata</taxon>
        <taxon>Eupercaria</taxon>
        <taxon>Sciaenidae</taxon>
        <taxon>Nibea</taxon>
    </lineage>
</organism>
<keyword evidence="2" id="KW-1185">Reference proteome</keyword>
<protein>
    <submittedName>
        <fullName evidence="1">Kinase suppressor of Ras 2</fullName>
    </submittedName>
</protein>
<accession>A0ACB7EKI2</accession>
<comment type="caution">
    <text evidence="1">The sequence shown here is derived from an EMBL/GenBank/DDBJ whole genome shotgun (WGS) entry which is preliminary data.</text>
</comment>
<name>A0ACB7EKI2_NIBAL</name>
<dbReference type="Proteomes" id="UP000805704">
    <property type="component" value="Chromosome 6"/>
</dbReference>
<reference evidence="1" key="1">
    <citation type="submission" date="2020-04" db="EMBL/GenBank/DDBJ databases">
        <title>A chromosome-scale assembly and high-density genetic map of the yellow drum (Nibea albiflora) genome.</title>
        <authorList>
            <person name="Xu D."/>
            <person name="Zhang W."/>
            <person name="Chen R."/>
            <person name="Tan P."/>
            <person name="Wang L."/>
            <person name="Song H."/>
            <person name="Tian L."/>
            <person name="Zhu Q."/>
            <person name="Wang B."/>
        </authorList>
    </citation>
    <scope>NUCLEOTIDE SEQUENCE</scope>
    <source>
        <strain evidence="1">ZJHYS-2018</strain>
    </source>
</reference>
<keyword evidence="1" id="KW-0808">Transferase</keyword>
<proteinExistence type="predicted"/>
<evidence type="ECO:0000313" key="1">
    <source>
        <dbReference type="EMBL" id="KAG8002313.1"/>
    </source>
</evidence>
<feature type="non-terminal residue" evidence="1">
    <location>
        <position position="110"/>
    </location>
</feature>
<gene>
    <name evidence="1" type="primary">KSR2.3</name>
    <name evidence="1" type="ORF">GBF38_012770</name>
</gene>
<dbReference type="EMBL" id="CM024794">
    <property type="protein sequence ID" value="KAG8002313.1"/>
    <property type="molecule type" value="Genomic_DNA"/>
</dbReference>
<evidence type="ECO:0000313" key="2">
    <source>
        <dbReference type="Proteomes" id="UP000805704"/>
    </source>
</evidence>
<keyword evidence="1" id="KW-0418">Kinase</keyword>
<sequence>MDREEDRMVHSSRAEQGAAEEALHQCQLIQNLVDISISSLRALRTRCAASNDLTQREIRTLEGNYGTAPSSNDGPSPETDKTSTDLHVERCKSQLFEVPHSVMIHKPFEL</sequence>